<evidence type="ECO:0000256" key="2">
    <source>
        <dbReference type="SAM" id="Phobius"/>
    </source>
</evidence>
<feature type="transmembrane region" description="Helical" evidence="2">
    <location>
        <begin position="211"/>
        <end position="230"/>
    </location>
</feature>
<feature type="transmembrane region" description="Helical" evidence="2">
    <location>
        <begin position="363"/>
        <end position="387"/>
    </location>
</feature>
<proteinExistence type="predicted"/>
<accession>A0A7N2LVE9</accession>
<evidence type="ECO:0000313" key="5">
    <source>
        <dbReference type="Proteomes" id="UP000594261"/>
    </source>
</evidence>
<feature type="transmembrane region" description="Helical" evidence="2">
    <location>
        <begin position="237"/>
        <end position="254"/>
    </location>
</feature>
<dbReference type="AlphaFoldDB" id="A0A7N2LVE9"/>
<feature type="region of interest" description="Disordered" evidence="1">
    <location>
        <begin position="48"/>
        <end position="73"/>
    </location>
</feature>
<keyword evidence="2" id="KW-1133">Transmembrane helix</keyword>
<feature type="transmembrane region" description="Helical" evidence="2">
    <location>
        <begin position="141"/>
        <end position="161"/>
    </location>
</feature>
<keyword evidence="2" id="KW-0472">Membrane</keyword>
<evidence type="ECO:0000256" key="1">
    <source>
        <dbReference type="SAM" id="MobiDB-lite"/>
    </source>
</evidence>
<evidence type="ECO:0000313" key="4">
    <source>
        <dbReference type="EnsemblPlants" id="QL05p081643:mrna"/>
    </source>
</evidence>
<feature type="transmembrane region" description="Helical" evidence="2">
    <location>
        <begin position="305"/>
        <end position="325"/>
    </location>
</feature>
<dbReference type="EMBL" id="LRBV02000005">
    <property type="status" value="NOT_ANNOTATED_CDS"/>
    <property type="molecule type" value="Genomic_DNA"/>
</dbReference>
<dbReference type="EnsemblPlants" id="QL05p081643:mrna">
    <property type="protein sequence ID" value="QL05p081643:mrna"/>
    <property type="gene ID" value="QL05p081643"/>
</dbReference>
<keyword evidence="2" id="KW-0812">Transmembrane</keyword>
<organism evidence="4 5">
    <name type="scientific">Quercus lobata</name>
    <name type="common">Valley oak</name>
    <dbReference type="NCBI Taxonomy" id="97700"/>
    <lineage>
        <taxon>Eukaryota</taxon>
        <taxon>Viridiplantae</taxon>
        <taxon>Streptophyta</taxon>
        <taxon>Embryophyta</taxon>
        <taxon>Tracheophyta</taxon>
        <taxon>Spermatophyta</taxon>
        <taxon>Magnoliopsida</taxon>
        <taxon>eudicotyledons</taxon>
        <taxon>Gunneridae</taxon>
        <taxon>Pentapetalae</taxon>
        <taxon>rosids</taxon>
        <taxon>fabids</taxon>
        <taxon>Fagales</taxon>
        <taxon>Fagaceae</taxon>
        <taxon>Quercus</taxon>
    </lineage>
</organism>
<dbReference type="Proteomes" id="UP000594261">
    <property type="component" value="Chromosome 5"/>
</dbReference>
<feature type="domain" description="DUF4220" evidence="3">
    <location>
        <begin position="144"/>
        <end position="469"/>
    </location>
</feature>
<reference evidence="4" key="2">
    <citation type="submission" date="2021-01" db="UniProtKB">
        <authorList>
            <consortium name="EnsemblPlants"/>
        </authorList>
    </citation>
    <scope>IDENTIFICATION</scope>
</reference>
<dbReference type="InterPro" id="IPR025315">
    <property type="entry name" value="DUF4220"/>
</dbReference>
<sequence length="992" mass="111737">MSTNNVSSETGSGYGLGSGSGSGYGVQSVVSSAVTNVESVVETVVDTVTGSESGGSTTGSVSDSGYGQGSGYGSTPVSSADSIGFSWRREGLRHCFRSTCRNYGLIGSYECWFLLVSPCNYPFFTLAVAEDIYSVKTWLRVFLWLAYLGADSVATVALGVISNNKRNRNSCDCNDSLVQNELMAFWAPFLLLHLGGQDTITAYAVQDNELWLRHLLGLVVQSGVALYILLLSWKVSWLSFLTIPMFLAGFIKYAERTLVLKSANNPLSTMDLAAPFSSLLYLFDSRDPSMYSWDESDTEAKIRDAFLLFRVFSSLFLNQKVYTFISHFGYYSNFPNSQTAWKTIEDELGYAYDVYYTKAPLFFTAWGFLFRLFSFTSIVFVFVLFLIKERHKHPQIDLIITYLLLVGAVLIEIYAVILLCASDWPLSVFDWPRSRNGWLIKHITHIRNGCAKLTSKQRWSNSLGQLNLLGLCLKDKSLQDGHGTPKLFANLRKWALNQMLPRLNRELEMLFYRTNKQVSAELKDLVFNTFWKKLRSNSNGFSEEYDKYIANGTVNVETFQSIIIWHIATDLCFYKDSDGNEPNLSRDVSKDVSDYIMYILAMCPLAFSTRDAKLGFEITCRSVKNFFHRTELSRLPKDQVCEKMISEYTAYDFGDRKLLHGDEQELRFLPNDCLLRLAVQLAIKLNQEDGKWEVLSKFWVENLAYVATLCQGNYHAQLLRKGGEFLTHVWLLIEQFNLKESFQKSRTRPKEEEANPSPGSGSGGRATGSVSESGYGQGSGNGSAAVSEIYGVILLSASDWTWPCPDHDGLVKHIPTLFAPIRNRCAKLTSKQRWSNSIAQLNLLNLASKISLIRTHKQVSSDLKDMVYSTFGQKFSSNSEGFSEDYDNYISYGSLNVEIYQRIIIWHIATDLCFYTDSGNAILSFENTCSSIEDFLLEKKLPRLPKANSCARLISEYVASSNEDQLEPGCAILMHIKVLYVLGLLQDEVDPM</sequence>
<dbReference type="PANTHER" id="PTHR31325">
    <property type="entry name" value="OS01G0798800 PROTEIN-RELATED"/>
    <property type="match status" value="1"/>
</dbReference>
<feature type="region of interest" description="Disordered" evidence="1">
    <location>
        <begin position="744"/>
        <end position="779"/>
    </location>
</feature>
<feature type="transmembrane region" description="Helical" evidence="2">
    <location>
        <begin position="111"/>
        <end position="129"/>
    </location>
</feature>
<protein>
    <recommendedName>
        <fullName evidence="3">DUF4220 domain-containing protein</fullName>
    </recommendedName>
</protein>
<dbReference type="InParanoid" id="A0A7N2LVE9"/>
<evidence type="ECO:0000259" key="3">
    <source>
        <dbReference type="Pfam" id="PF13968"/>
    </source>
</evidence>
<dbReference type="Gramene" id="QL05p081643:mrna">
    <property type="protein sequence ID" value="QL05p081643:mrna"/>
    <property type="gene ID" value="QL05p081643"/>
</dbReference>
<reference evidence="4 5" key="1">
    <citation type="journal article" date="2016" name="G3 (Bethesda)">
        <title>First Draft Assembly and Annotation of the Genome of a California Endemic Oak Quercus lobata Nee (Fagaceae).</title>
        <authorList>
            <person name="Sork V.L."/>
            <person name="Fitz-Gibbon S.T."/>
            <person name="Puiu D."/>
            <person name="Crepeau M."/>
            <person name="Gugger P.F."/>
            <person name="Sherman R."/>
            <person name="Stevens K."/>
            <person name="Langley C.H."/>
            <person name="Pellegrini M."/>
            <person name="Salzberg S.L."/>
        </authorList>
    </citation>
    <scope>NUCLEOTIDE SEQUENCE [LARGE SCALE GENOMIC DNA]</scope>
    <source>
        <strain evidence="4 5">cv. SW786</strain>
    </source>
</reference>
<feature type="transmembrane region" description="Helical" evidence="2">
    <location>
        <begin position="399"/>
        <end position="419"/>
    </location>
</feature>
<keyword evidence="5" id="KW-1185">Reference proteome</keyword>
<dbReference type="Pfam" id="PF13968">
    <property type="entry name" value="DUF4220"/>
    <property type="match status" value="1"/>
</dbReference>
<dbReference type="InterPro" id="IPR007658">
    <property type="entry name" value="DUF594"/>
</dbReference>
<dbReference type="Pfam" id="PF04578">
    <property type="entry name" value="DUF594"/>
    <property type="match status" value="1"/>
</dbReference>
<name>A0A7N2LVE9_QUELO</name>